<dbReference type="CDD" id="cd04333">
    <property type="entry name" value="ProX_deacylase"/>
    <property type="match status" value="1"/>
</dbReference>
<evidence type="ECO:0000259" key="1">
    <source>
        <dbReference type="Pfam" id="PF04073"/>
    </source>
</evidence>
<dbReference type="InterPro" id="IPR036754">
    <property type="entry name" value="YbaK/aa-tRNA-synt-asso_dom_sf"/>
</dbReference>
<dbReference type="PANTHER" id="PTHR30411">
    <property type="entry name" value="CYTOPLASMIC PROTEIN"/>
    <property type="match status" value="1"/>
</dbReference>
<keyword evidence="3" id="KW-1185">Reference proteome</keyword>
<reference evidence="2 3" key="1">
    <citation type="submission" date="2023-07" db="EMBL/GenBank/DDBJ databases">
        <title>Functional and genomic diversity of the sorghum phyllosphere microbiome.</title>
        <authorList>
            <person name="Shade A."/>
        </authorList>
    </citation>
    <scope>NUCLEOTIDE SEQUENCE [LARGE SCALE GENOMIC DNA]</scope>
    <source>
        <strain evidence="2 3">SORGH_AS_1064</strain>
    </source>
</reference>
<protein>
    <submittedName>
        <fullName evidence="2">Prolyl-tRNA editing enzyme YbaK/EbsC (Cys-tRNA(Pro) deacylase)</fullName>
    </submittedName>
</protein>
<name>A0ABU0THX0_9FLAO</name>
<dbReference type="PANTHER" id="PTHR30411:SF1">
    <property type="entry name" value="CYTOPLASMIC PROTEIN"/>
    <property type="match status" value="1"/>
</dbReference>
<dbReference type="InterPro" id="IPR007214">
    <property type="entry name" value="YbaK/aa-tRNA-synth-assoc-dom"/>
</dbReference>
<dbReference type="Proteomes" id="UP001225072">
    <property type="component" value="Unassembled WGS sequence"/>
</dbReference>
<dbReference type="EMBL" id="JAUTAL010000001">
    <property type="protein sequence ID" value="MDQ1096649.1"/>
    <property type="molecule type" value="Genomic_DNA"/>
</dbReference>
<evidence type="ECO:0000313" key="3">
    <source>
        <dbReference type="Proteomes" id="UP001225072"/>
    </source>
</evidence>
<proteinExistence type="predicted"/>
<dbReference type="Gene3D" id="3.90.960.10">
    <property type="entry name" value="YbaK/aminoacyl-tRNA synthetase-associated domain"/>
    <property type="match status" value="1"/>
</dbReference>
<gene>
    <name evidence="2" type="ORF">QE404_001796</name>
</gene>
<evidence type="ECO:0000313" key="2">
    <source>
        <dbReference type="EMBL" id="MDQ1096649.1"/>
    </source>
</evidence>
<dbReference type="SUPFAM" id="SSF55826">
    <property type="entry name" value="YbaK/ProRS associated domain"/>
    <property type="match status" value="1"/>
</dbReference>
<comment type="caution">
    <text evidence="2">The sequence shown here is derived from an EMBL/GenBank/DDBJ whole genome shotgun (WGS) entry which is preliminary data.</text>
</comment>
<feature type="domain" description="YbaK/aminoacyl-tRNA synthetase-associated" evidence="1">
    <location>
        <begin position="40"/>
        <end position="155"/>
    </location>
</feature>
<dbReference type="Pfam" id="PF04073">
    <property type="entry name" value="tRNA_edit"/>
    <property type="match status" value="1"/>
</dbReference>
<sequence>MLLPYLNKIKSIKAMSIETAKQHLSRWKKDHEIMILDQSSATVELAAQALGVTGGEIAKSVSFYDQNGGAILIVTSGTARIDNRKFKDEFGQKAKMVSSEDVESLVGHPVGGVCPFGVKPEVKVYLDDSLRHFDWVYPACGSANSAIRLSVRELEQSSECVRWVDVTKE</sequence>
<organism evidence="2 3">
    <name type="scientific">Chryseobacterium camelliae</name>
    <dbReference type="NCBI Taxonomy" id="1265445"/>
    <lineage>
        <taxon>Bacteria</taxon>
        <taxon>Pseudomonadati</taxon>
        <taxon>Bacteroidota</taxon>
        <taxon>Flavobacteriia</taxon>
        <taxon>Flavobacteriales</taxon>
        <taxon>Weeksellaceae</taxon>
        <taxon>Chryseobacterium group</taxon>
        <taxon>Chryseobacterium</taxon>
    </lineage>
</organism>
<accession>A0ABU0THX0</accession>